<dbReference type="PANTHER" id="PTHR44858:SF1">
    <property type="entry name" value="UDP-N-ACETYLGLUCOSAMINE--PEPTIDE N-ACETYLGLUCOSAMINYLTRANSFERASE SPINDLY-RELATED"/>
    <property type="match status" value="1"/>
</dbReference>
<keyword evidence="5" id="KW-1185">Reference proteome</keyword>
<dbReference type="Pfam" id="PF13414">
    <property type="entry name" value="TPR_11"/>
    <property type="match status" value="1"/>
</dbReference>
<protein>
    <submittedName>
        <fullName evidence="4">Tetratricopeptide repeat-containing protein</fullName>
    </submittedName>
</protein>
<dbReference type="SMART" id="SM00028">
    <property type="entry name" value="TPR"/>
    <property type="match status" value="8"/>
</dbReference>
<dbReference type="AlphaFoldDB" id="A0A1I5GCA2"/>
<dbReference type="InterPro" id="IPR050498">
    <property type="entry name" value="Ycf3"/>
</dbReference>
<evidence type="ECO:0000313" key="5">
    <source>
        <dbReference type="Proteomes" id="UP000199564"/>
    </source>
</evidence>
<dbReference type="PANTHER" id="PTHR44858">
    <property type="entry name" value="TETRATRICOPEPTIDE REPEAT PROTEIN 6"/>
    <property type="match status" value="1"/>
</dbReference>
<feature type="repeat" description="TPR" evidence="3">
    <location>
        <begin position="319"/>
        <end position="352"/>
    </location>
</feature>
<dbReference type="SUPFAM" id="SSF48452">
    <property type="entry name" value="TPR-like"/>
    <property type="match status" value="1"/>
</dbReference>
<dbReference type="EMBL" id="FOVW01000005">
    <property type="protein sequence ID" value="SFO33695.1"/>
    <property type="molecule type" value="Genomic_DNA"/>
</dbReference>
<feature type="repeat" description="TPR" evidence="3">
    <location>
        <begin position="251"/>
        <end position="284"/>
    </location>
</feature>
<gene>
    <name evidence="4" type="ORF">SAMN04488519_105314</name>
</gene>
<proteinExistence type="predicted"/>
<evidence type="ECO:0000256" key="3">
    <source>
        <dbReference type="PROSITE-ProRule" id="PRU00339"/>
    </source>
</evidence>
<dbReference type="STRING" id="226506.SAMN04488519_105314"/>
<organism evidence="4 5">
    <name type="scientific">Algoriphagus ornithinivorans</name>
    <dbReference type="NCBI Taxonomy" id="226506"/>
    <lineage>
        <taxon>Bacteria</taxon>
        <taxon>Pseudomonadati</taxon>
        <taxon>Bacteroidota</taxon>
        <taxon>Cytophagia</taxon>
        <taxon>Cytophagales</taxon>
        <taxon>Cyclobacteriaceae</taxon>
        <taxon>Algoriphagus</taxon>
    </lineage>
</organism>
<keyword evidence="1" id="KW-0677">Repeat</keyword>
<sequence>MVKYVFIFILMFGLGIRTFAQENDFDLGIQAYNEGDYESAFLLFDNWLRENPRDPEGYWYLGQVYEQFDGMSDFLALENYNQALALNPEMTPVYLHRGRLYLRLKRFEEAEADFKTYRRLPKGETTRIIYKTSGTDSGVSSIFTDQSENPSQILYLLSLSKAGQGQVETAISLLDSAIYYSPLESDFYAEKGKLLMDEKQDQAALIALEKALQINPDHYLAKQRVLSIRQGGDREKLEELTKAISTDPENPLPWKIRGYYKFSKSDFKGALTDFSEAISLHPEDAENWFYRAKTYAKLKNWIKAEQDFTEAMFLTEQEPELLLGRGQARYYQNKTELALADFIQLISIDPSNASGYYHRGITLHRLNRASEACNDLTKAVQLGMENIGEVKQKICN</sequence>
<feature type="repeat" description="TPR" evidence="3">
    <location>
        <begin position="185"/>
        <end position="218"/>
    </location>
</feature>
<dbReference type="Proteomes" id="UP000199564">
    <property type="component" value="Unassembled WGS sequence"/>
</dbReference>
<dbReference type="Gene3D" id="1.25.40.10">
    <property type="entry name" value="Tetratricopeptide repeat domain"/>
    <property type="match status" value="4"/>
</dbReference>
<keyword evidence="2 3" id="KW-0802">TPR repeat</keyword>
<dbReference type="PROSITE" id="PS50005">
    <property type="entry name" value="TPR"/>
    <property type="match status" value="3"/>
</dbReference>
<accession>A0A1I5GCA2</accession>
<dbReference type="InterPro" id="IPR019734">
    <property type="entry name" value="TPR_rpt"/>
</dbReference>
<dbReference type="InterPro" id="IPR011990">
    <property type="entry name" value="TPR-like_helical_dom_sf"/>
</dbReference>
<evidence type="ECO:0000256" key="2">
    <source>
        <dbReference type="ARBA" id="ARBA00022803"/>
    </source>
</evidence>
<name>A0A1I5GCA2_9BACT</name>
<evidence type="ECO:0000313" key="4">
    <source>
        <dbReference type="EMBL" id="SFO33695.1"/>
    </source>
</evidence>
<dbReference type="Pfam" id="PF13432">
    <property type="entry name" value="TPR_16"/>
    <property type="match status" value="3"/>
</dbReference>
<evidence type="ECO:0000256" key="1">
    <source>
        <dbReference type="ARBA" id="ARBA00022737"/>
    </source>
</evidence>
<reference evidence="5" key="1">
    <citation type="submission" date="2016-10" db="EMBL/GenBank/DDBJ databases">
        <authorList>
            <person name="Varghese N."/>
            <person name="Submissions S."/>
        </authorList>
    </citation>
    <scope>NUCLEOTIDE SEQUENCE [LARGE SCALE GENOMIC DNA]</scope>
    <source>
        <strain evidence="5">DSM 15282</strain>
    </source>
</reference>